<feature type="region of interest" description="Disordered" evidence="1">
    <location>
        <begin position="93"/>
        <end position="118"/>
    </location>
</feature>
<protein>
    <submittedName>
        <fullName evidence="2">Uncharacterized protein</fullName>
    </submittedName>
</protein>
<dbReference type="AlphaFoldDB" id="A0A8S1IQ33"/>
<evidence type="ECO:0000256" key="1">
    <source>
        <dbReference type="SAM" id="MobiDB-lite"/>
    </source>
</evidence>
<dbReference type="EMBL" id="CAJHUC010000633">
    <property type="protein sequence ID" value="CAD7697264.1"/>
    <property type="molecule type" value="Genomic_DNA"/>
</dbReference>
<accession>A0A8S1IQ33</accession>
<proteinExistence type="predicted"/>
<keyword evidence="3" id="KW-1185">Reference proteome</keyword>
<comment type="caution">
    <text evidence="2">The sequence shown here is derived from an EMBL/GenBank/DDBJ whole genome shotgun (WGS) entry which is preliminary data.</text>
</comment>
<name>A0A8S1IQ33_9CHLO</name>
<dbReference type="Proteomes" id="UP000708148">
    <property type="component" value="Unassembled WGS sequence"/>
</dbReference>
<gene>
    <name evidence="2" type="ORF">OSTQU699_LOCUS2625</name>
</gene>
<reference evidence="2" key="1">
    <citation type="submission" date="2020-12" db="EMBL/GenBank/DDBJ databases">
        <authorList>
            <person name="Iha C."/>
        </authorList>
    </citation>
    <scope>NUCLEOTIDE SEQUENCE</scope>
</reference>
<organism evidence="2 3">
    <name type="scientific">Ostreobium quekettii</name>
    <dbReference type="NCBI Taxonomy" id="121088"/>
    <lineage>
        <taxon>Eukaryota</taxon>
        <taxon>Viridiplantae</taxon>
        <taxon>Chlorophyta</taxon>
        <taxon>core chlorophytes</taxon>
        <taxon>Ulvophyceae</taxon>
        <taxon>TCBD clade</taxon>
        <taxon>Bryopsidales</taxon>
        <taxon>Ostreobineae</taxon>
        <taxon>Ostreobiaceae</taxon>
        <taxon>Ostreobium</taxon>
    </lineage>
</organism>
<sequence>MGAVQEGRCFAAAPGLGGGSFLELRPFEGEGLWVEYPSDEEAAFEEAFNDFERMWADKWHGKDDPSEASPLAVAAAHSSIVEVLLRSLTSLSSRLKGSPPQPPGDLMDVAPSSLQTSSSWDDYERRGLFSSASWRRMFSAKPSGPKCTKSGPCELFADWPIPPYPEDYDWDD</sequence>
<evidence type="ECO:0000313" key="3">
    <source>
        <dbReference type="Proteomes" id="UP000708148"/>
    </source>
</evidence>
<evidence type="ECO:0000313" key="2">
    <source>
        <dbReference type="EMBL" id="CAD7697264.1"/>
    </source>
</evidence>